<name>A0A9E7AN95_9ACTO</name>
<sequence length="217" mass="23738">MEQGGDKAQDIAAHYELICADWRAGKEVYLAARFDKHGQAGLDFLLAQLSGGGEEKIRVLTAALAAEVLTKLRHLDFYAPYCDRLVGPLCALLATGEAQLRRKVVIALGWVGGAGEIDVLARVLFNDDDALCRAWGAASLMQMSFHRAQGEELRLKTKAVFAKAISEEKDPYACGVMIQAAQELFSKRWVSASAVEGRELEKIEKGRRAAVRFLSKG</sequence>
<dbReference type="InterPro" id="IPR016024">
    <property type="entry name" value="ARM-type_fold"/>
</dbReference>
<reference evidence="1" key="1">
    <citation type="submission" date="2022-05" db="EMBL/GenBank/DDBJ databases">
        <title>Using nanopore sequencing to obtain complete genomes from saliva samples.</title>
        <authorList>
            <person name="Baker J.L."/>
        </authorList>
    </citation>
    <scope>NUCLEOTIDE SEQUENCE</scope>
    <source>
        <strain evidence="1">JCVI-JB-Ag32</strain>
    </source>
</reference>
<protein>
    <submittedName>
        <fullName evidence="1">HEAT repeat domain-containing protein</fullName>
    </submittedName>
</protein>
<dbReference type="SUPFAM" id="SSF48371">
    <property type="entry name" value="ARM repeat"/>
    <property type="match status" value="1"/>
</dbReference>
<gene>
    <name evidence="1" type="ORF">M3I41_04015</name>
</gene>
<dbReference type="InterPro" id="IPR011989">
    <property type="entry name" value="ARM-like"/>
</dbReference>
<dbReference type="EMBL" id="CP097095">
    <property type="protein sequence ID" value="UQF80437.1"/>
    <property type="molecule type" value="Genomic_DNA"/>
</dbReference>
<organism evidence="1 2">
    <name type="scientific">Actinomyces graevenitzii</name>
    <dbReference type="NCBI Taxonomy" id="55565"/>
    <lineage>
        <taxon>Bacteria</taxon>
        <taxon>Bacillati</taxon>
        <taxon>Actinomycetota</taxon>
        <taxon>Actinomycetes</taxon>
        <taxon>Actinomycetales</taxon>
        <taxon>Actinomycetaceae</taxon>
        <taxon>Actinomyces</taxon>
    </lineage>
</organism>
<accession>A0A9E7AN95</accession>
<dbReference type="Proteomes" id="UP000830236">
    <property type="component" value="Chromosome"/>
</dbReference>
<proteinExistence type="predicted"/>
<dbReference type="KEGG" id="agh:M3I41_04015"/>
<dbReference type="Gene3D" id="1.25.10.10">
    <property type="entry name" value="Leucine-rich Repeat Variant"/>
    <property type="match status" value="1"/>
</dbReference>
<dbReference type="AlphaFoldDB" id="A0A9E7AN95"/>
<evidence type="ECO:0000313" key="2">
    <source>
        <dbReference type="Proteomes" id="UP000830236"/>
    </source>
</evidence>
<evidence type="ECO:0000313" key="1">
    <source>
        <dbReference type="EMBL" id="UQF80437.1"/>
    </source>
</evidence>